<dbReference type="EMBL" id="LR746281">
    <property type="protein sequence ID" value="CAA7410549.1"/>
    <property type="molecule type" value="Genomic_DNA"/>
</dbReference>
<evidence type="ECO:0000313" key="11">
    <source>
        <dbReference type="Proteomes" id="UP000663760"/>
    </source>
</evidence>
<dbReference type="CDD" id="cd22274">
    <property type="entry name" value="DPBB_EXPA_N"/>
    <property type="match status" value="1"/>
</dbReference>
<keyword evidence="11" id="KW-1185">Reference proteome</keyword>
<accession>A0A7I8JUA7</accession>
<dbReference type="InterPro" id="IPR007118">
    <property type="entry name" value="Expan_Lol_pI"/>
</dbReference>
<evidence type="ECO:0000259" key="7">
    <source>
        <dbReference type="PROSITE" id="PS50842"/>
    </source>
</evidence>
<sequence>MASRLLSILLAALLLVLPAAEGSWYHHGAIRHRRGRARVRPRHNHGKFGPGRWSLAHATFYGGSDGSETTAGACGYDDTVSQGYGLHTAALSSALFVDGLTCGACYEIKCVNDRQWCKPGHPSVFVSGTNNCPPNYALASDNGGWCNPPRSHFDLSQPAFLQIAQYQAGIVPVAYRRVPCKKQGGIRFTITGNPYFNLVLVWNVAGAGDVHGVQVKGNKLGWTTMSRNWGQLWQTNAQLVGQSLTFRVTTSDGRRSTSWHVAPRDWQFGQTFEGKNFRT</sequence>
<dbReference type="PANTHER" id="PTHR31867">
    <property type="entry name" value="EXPANSIN-A15"/>
    <property type="match status" value="1"/>
</dbReference>
<dbReference type="AlphaFoldDB" id="A0A7I8JUA7"/>
<evidence type="ECO:0000256" key="2">
    <source>
        <dbReference type="ARBA" id="ARBA00022512"/>
    </source>
</evidence>
<comment type="subcellular location">
    <subcellularLocation>
        <location evidence="6">Secreted</location>
        <location evidence="6">Cell wall</location>
    </subcellularLocation>
    <subcellularLocation>
        <location evidence="6">Membrane</location>
        <topology evidence="6">Peripheral membrane protein</topology>
    </subcellularLocation>
</comment>
<dbReference type="PROSITE" id="PS50843">
    <property type="entry name" value="EXPANSIN_CBD"/>
    <property type="match status" value="1"/>
</dbReference>
<dbReference type="InterPro" id="IPR002963">
    <property type="entry name" value="Expansin"/>
</dbReference>
<comment type="function">
    <text evidence="6">Causes loosening and extension of plant cell walls by disrupting non-covalent bonding between cellulose microfibrils and matrix glucans. No enzymatic activity has been found.</text>
</comment>
<dbReference type="Pfam" id="PF01357">
    <property type="entry name" value="Expansin_C"/>
    <property type="match status" value="1"/>
</dbReference>
<dbReference type="InterPro" id="IPR036908">
    <property type="entry name" value="RlpA-like_sf"/>
</dbReference>
<proteinExistence type="inferred from homology"/>
<feature type="chain" id="PRO_5044948224" description="Expansin" evidence="6">
    <location>
        <begin position="23"/>
        <end position="279"/>
    </location>
</feature>
<keyword evidence="3 6" id="KW-0964">Secreted</keyword>
<dbReference type="Gene3D" id="2.60.40.760">
    <property type="entry name" value="Expansin, cellulose-binding-like domain"/>
    <property type="match status" value="1"/>
</dbReference>
<feature type="signal peptide" evidence="6">
    <location>
        <begin position="1"/>
        <end position="22"/>
    </location>
</feature>
<dbReference type="GO" id="GO:0005576">
    <property type="term" value="C:extracellular region"/>
    <property type="evidence" value="ECO:0007669"/>
    <property type="project" value="InterPro"/>
</dbReference>
<dbReference type="InterPro" id="IPR007112">
    <property type="entry name" value="Expansin/allergen_DPBB_dom"/>
</dbReference>
<dbReference type="PRINTS" id="PR01226">
    <property type="entry name" value="EXPANSIN"/>
</dbReference>
<evidence type="ECO:0000259" key="8">
    <source>
        <dbReference type="PROSITE" id="PS50843"/>
    </source>
</evidence>
<dbReference type="InterPro" id="IPR007117">
    <property type="entry name" value="Expansin_CBD"/>
</dbReference>
<feature type="domain" description="Expansin-like EG45" evidence="7">
    <location>
        <begin position="71"/>
        <end position="185"/>
    </location>
</feature>
<dbReference type="Gene3D" id="2.40.40.10">
    <property type="entry name" value="RlpA-like domain"/>
    <property type="match status" value="1"/>
</dbReference>
<dbReference type="PROSITE" id="PS50842">
    <property type="entry name" value="EXPANSIN_EG45"/>
    <property type="match status" value="1"/>
</dbReference>
<dbReference type="FunFam" id="2.60.40.760:FF:000001">
    <property type="entry name" value="Expansin"/>
    <property type="match status" value="1"/>
</dbReference>
<evidence type="ECO:0000313" key="10">
    <source>
        <dbReference type="EMBL" id="CAA7410549.1"/>
    </source>
</evidence>
<keyword evidence="4 6" id="KW-0732">Signal</keyword>
<dbReference type="SUPFAM" id="SSF50685">
    <property type="entry name" value="Barwin-like endoglucanases"/>
    <property type="match status" value="1"/>
</dbReference>
<dbReference type="InterPro" id="IPR009009">
    <property type="entry name" value="RlpA-like_DPBB"/>
</dbReference>
<dbReference type="SMART" id="SM00837">
    <property type="entry name" value="DPBB_1"/>
    <property type="match status" value="1"/>
</dbReference>
<keyword evidence="6" id="KW-0961">Cell wall biogenesis/degradation</keyword>
<dbReference type="GO" id="GO:0016020">
    <property type="term" value="C:membrane"/>
    <property type="evidence" value="ECO:0007669"/>
    <property type="project" value="UniProtKB-SubCell"/>
</dbReference>
<evidence type="ECO:0000256" key="4">
    <source>
        <dbReference type="ARBA" id="ARBA00022729"/>
    </source>
</evidence>
<comment type="similarity">
    <text evidence="1 6">Belongs to the expansin family. Expansin A subfamily.</text>
</comment>
<evidence type="ECO:0000256" key="3">
    <source>
        <dbReference type="ARBA" id="ARBA00022525"/>
    </source>
</evidence>
<dbReference type="PRINTS" id="PR01225">
    <property type="entry name" value="EXPANSNFAMLY"/>
</dbReference>
<feature type="domain" description="Expansin-like CBD" evidence="8">
    <location>
        <begin position="195"/>
        <end position="274"/>
    </location>
</feature>
<dbReference type="OrthoDB" id="5823761at2759"/>
<dbReference type="GO" id="GO:0009664">
    <property type="term" value="P:plant-type cell wall organization"/>
    <property type="evidence" value="ECO:0007669"/>
    <property type="project" value="InterPro"/>
</dbReference>
<dbReference type="SUPFAM" id="SSF49590">
    <property type="entry name" value="PHL pollen allergen"/>
    <property type="match status" value="1"/>
</dbReference>
<protein>
    <recommendedName>
        <fullName evidence="6">Expansin</fullName>
    </recommendedName>
</protein>
<evidence type="ECO:0000256" key="6">
    <source>
        <dbReference type="RuleBase" id="RU365023"/>
    </source>
</evidence>
<dbReference type="EMBL" id="LR743605">
    <property type="protein sequence ID" value="CAA2634315.1"/>
    <property type="molecule type" value="Genomic_DNA"/>
</dbReference>
<reference evidence="9" key="1">
    <citation type="submission" date="2019-12" db="EMBL/GenBank/DDBJ databases">
        <authorList>
            <person name="Scholz U."/>
            <person name="Mascher M."/>
            <person name="Fiebig A."/>
        </authorList>
    </citation>
    <scope>NUCLEOTIDE SEQUENCE</scope>
</reference>
<organism evidence="9">
    <name type="scientific">Spirodela intermedia</name>
    <name type="common">Intermediate duckweed</name>
    <dbReference type="NCBI Taxonomy" id="51605"/>
    <lineage>
        <taxon>Eukaryota</taxon>
        <taxon>Viridiplantae</taxon>
        <taxon>Streptophyta</taxon>
        <taxon>Embryophyta</taxon>
        <taxon>Tracheophyta</taxon>
        <taxon>Spermatophyta</taxon>
        <taxon>Magnoliopsida</taxon>
        <taxon>Liliopsida</taxon>
        <taxon>Araceae</taxon>
        <taxon>Lemnoideae</taxon>
        <taxon>Spirodela</taxon>
    </lineage>
</organism>
<gene>
    <name evidence="9" type="ORF">SI7747_18019738</name>
    <name evidence="10" type="ORF">SI8410_18021227</name>
</gene>
<dbReference type="Proteomes" id="UP000663760">
    <property type="component" value="Chromosome 18"/>
</dbReference>
<name>A0A7I8JUA7_SPIIN</name>
<dbReference type="InterPro" id="IPR036749">
    <property type="entry name" value="Expansin_CBD_sf"/>
</dbReference>
<keyword evidence="5" id="KW-0472">Membrane</keyword>
<evidence type="ECO:0000256" key="1">
    <source>
        <dbReference type="ARBA" id="ARBA00005392"/>
    </source>
</evidence>
<evidence type="ECO:0000313" key="9">
    <source>
        <dbReference type="EMBL" id="CAA2634315.1"/>
    </source>
</evidence>
<evidence type="ECO:0000256" key="5">
    <source>
        <dbReference type="ARBA" id="ARBA00023136"/>
    </source>
</evidence>
<keyword evidence="2 6" id="KW-0134">Cell wall</keyword>
<dbReference type="Pfam" id="PF03330">
    <property type="entry name" value="DPBB_1"/>
    <property type="match status" value="1"/>
</dbReference>